<dbReference type="SUPFAM" id="SSF47413">
    <property type="entry name" value="lambda repressor-like DNA-binding domains"/>
    <property type="match status" value="1"/>
</dbReference>
<dbReference type="InterPro" id="IPR001387">
    <property type="entry name" value="Cro/C1-type_HTH"/>
</dbReference>
<dbReference type="GO" id="GO:0003677">
    <property type="term" value="F:DNA binding"/>
    <property type="evidence" value="ECO:0007669"/>
    <property type="project" value="InterPro"/>
</dbReference>
<name>A0A6I3L4I5_9NOCA</name>
<accession>A0A6I3L4I5</accession>
<dbReference type="Pfam" id="PF13560">
    <property type="entry name" value="HTH_31"/>
    <property type="match status" value="1"/>
</dbReference>
<dbReference type="InterPro" id="IPR041413">
    <property type="entry name" value="MLTR_LBD"/>
</dbReference>
<dbReference type="Gene3D" id="3.30.450.180">
    <property type="match status" value="1"/>
</dbReference>
<evidence type="ECO:0000259" key="1">
    <source>
        <dbReference type="SMART" id="SM00530"/>
    </source>
</evidence>
<gene>
    <name evidence="2" type="ORF">GLP40_26100</name>
</gene>
<comment type="caution">
    <text evidence="2">The sequence shown here is derived from an EMBL/GenBank/DDBJ whole genome shotgun (WGS) entry which is preliminary data.</text>
</comment>
<dbReference type="PANTHER" id="PTHR35010">
    <property type="entry name" value="BLL4672 PROTEIN-RELATED"/>
    <property type="match status" value="1"/>
</dbReference>
<protein>
    <submittedName>
        <fullName evidence="2">Helix-turn-helix domain-containing protein</fullName>
    </submittedName>
</protein>
<organism evidence="2 3">
    <name type="scientific">Nocardia aurantiaca</name>
    <dbReference type="NCBI Taxonomy" id="2675850"/>
    <lineage>
        <taxon>Bacteria</taxon>
        <taxon>Bacillati</taxon>
        <taxon>Actinomycetota</taxon>
        <taxon>Actinomycetes</taxon>
        <taxon>Mycobacteriales</taxon>
        <taxon>Nocardiaceae</taxon>
        <taxon>Nocardia</taxon>
    </lineage>
</organism>
<dbReference type="Gene3D" id="1.10.260.40">
    <property type="entry name" value="lambda repressor-like DNA-binding domains"/>
    <property type="match status" value="1"/>
</dbReference>
<dbReference type="PANTHER" id="PTHR35010:SF2">
    <property type="entry name" value="BLL4672 PROTEIN"/>
    <property type="match status" value="1"/>
</dbReference>
<dbReference type="SMART" id="SM00530">
    <property type="entry name" value="HTH_XRE"/>
    <property type="match status" value="1"/>
</dbReference>
<dbReference type="AlphaFoldDB" id="A0A6I3L4I5"/>
<proteinExistence type="predicted"/>
<evidence type="ECO:0000313" key="2">
    <source>
        <dbReference type="EMBL" id="MTE16228.1"/>
    </source>
</evidence>
<dbReference type="EMBL" id="WMBB01000013">
    <property type="protein sequence ID" value="MTE16228.1"/>
    <property type="molecule type" value="Genomic_DNA"/>
</dbReference>
<dbReference type="Pfam" id="PF17765">
    <property type="entry name" value="MLTR_LBD"/>
    <property type="match status" value="1"/>
</dbReference>
<sequence>MDRNELGSFLKSRRDRIRPADVGLPPGTRRRVPGLRRDEVAVLAGMSGDYYVELEQGKGARPSEQMLAVLARTLRLTDDERDYLFHLCDYAPPRTVASYRVNPRLADLLGKLDDTPALVITDLHEVLAQNALAVALLGRHELGPWPHGSFAYHWFAHPDQRGVYPADDHAYHSRVFCSDLRAAIARRGGEARDLMAGLRAISPEFARLWDNHDVEVRHSTRKRIVHPAHGVIELYCNNIPTDDGTQRLLWFSPTPNNDSARQLAALVPGTIGVLAPAELYA</sequence>
<feature type="domain" description="HTH cro/C1-type" evidence="1">
    <location>
        <begin position="9"/>
        <end position="81"/>
    </location>
</feature>
<dbReference type="InterPro" id="IPR010982">
    <property type="entry name" value="Lambda_DNA-bd_dom_sf"/>
</dbReference>
<reference evidence="2 3" key="1">
    <citation type="submission" date="2019-11" db="EMBL/GenBank/DDBJ databases">
        <title>Nocardia sp. nov. CT2-14 isolated from soil.</title>
        <authorList>
            <person name="Kanchanasin P."/>
            <person name="Tanasupawat S."/>
            <person name="Yuki M."/>
            <person name="Kudo T."/>
        </authorList>
    </citation>
    <scope>NUCLEOTIDE SEQUENCE [LARGE SCALE GENOMIC DNA]</scope>
    <source>
        <strain evidence="2 3">CT2-14</strain>
    </source>
</reference>
<keyword evidence="3" id="KW-1185">Reference proteome</keyword>
<dbReference type="CDD" id="cd00093">
    <property type="entry name" value="HTH_XRE"/>
    <property type="match status" value="1"/>
</dbReference>
<dbReference type="Proteomes" id="UP000432464">
    <property type="component" value="Unassembled WGS sequence"/>
</dbReference>
<evidence type="ECO:0000313" key="3">
    <source>
        <dbReference type="Proteomes" id="UP000432464"/>
    </source>
</evidence>